<dbReference type="EMBL" id="DF844984">
    <property type="protein sequence ID" value="GAT48845.1"/>
    <property type="molecule type" value="Genomic_DNA"/>
</dbReference>
<feature type="region of interest" description="Disordered" evidence="1">
    <location>
        <begin position="239"/>
        <end position="273"/>
    </location>
</feature>
<sequence>MFGWPKSFTFLSMVLLLGHAGVLADSDPEPGPFTWLSLPAMFTCEIADVYWLYSGDDNMTIAVTDFSVAQLPPPSETIFPNGTLATANMVRRADVIFQISGSMPASTGFFSWSPVNVSSGWYVLIADFLGAWEASDAFFVGHGSNASCLAATTTNPPMAEGAPFPSTTASSSASSTPTGPSFTRLGGIIGGIIGCFAASVLVAGLMLRCAGRRQGGRFPWPAFGIFQLERQIQALQRAGSNASSLRTRIPPNRCDPNLIEPEGSGRVAISGRGAASSQDNQLAAAELGLSQNLSATPHHGTATISSSASSYPTILSLSPGVSPPLSPAYPSGTSLYLLSDPQSVLDAHWSANNHRLSTVPERR</sequence>
<evidence type="ECO:0000256" key="3">
    <source>
        <dbReference type="SAM" id="SignalP"/>
    </source>
</evidence>
<organism evidence="4 5">
    <name type="scientific">Mycena chlorophos</name>
    <name type="common">Agaric fungus</name>
    <name type="synonym">Agaricus chlorophos</name>
    <dbReference type="NCBI Taxonomy" id="658473"/>
    <lineage>
        <taxon>Eukaryota</taxon>
        <taxon>Fungi</taxon>
        <taxon>Dikarya</taxon>
        <taxon>Basidiomycota</taxon>
        <taxon>Agaricomycotina</taxon>
        <taxon>Agaricomycetes</taxon>
        <taxon>Agaricomycetidae</taxon>
        <taxon>Agaricales</taxon>
        <taxon>Marasmiineae</taxon>
        <taxon>Mycenaceae</taxon>
        <taxon>Mycena</taxon>
    </lineage>
</organism>
<feature type="transmembrane region" description="Helical" evidence="2">
    <location>
        <begin position="185"/>
        <end position="207"/>
    </location>
</feature>
<keyword evidence="2" id="KW-0812">Transmembrane</keyword>
<keyword evidence="3" id="KW-0732">Signal</keyword>
<keyword evidence="5" id="KW-1185">Reference proteome</keyword>
<gene>
    <name evidence="4" type="ORF">MCHLO_06217</name>
</gene>
<evidence type="ECO:0000313" key="4">
    <source>
        <dbReference type="EMBL" id="GAT48845.1"/>
    </source>
</evidence>
<protein>
    <submittedName>
        <fullName evidence="4">Uncharacterized protein</fullName>
    </submittedName>
</protein>
<reference evidence="4" key="1">
    <citation type="submission" date="2014-09" db="EMBL/GenBank/DDBJ databases">
        <title>Genome sequence of the luminous mushroom Mycena chlorophos for searching fungal bioluminescence genes.</title>
        <authorList>
            <person name="Tanaka Y."/>
            <person name="Kasuga D."/>
            <person name="Oba Y."/>
            <person name="Hase S."/>
            <person name="Sato K."/>
            <person name="Oba Y."/>
            <person name="Sakakibara Y."/>
        </authorList>
    </citation>
    <scope>NUCLEOTIDE SEQUENCE</scope>
</reference>
<feature type="chain" id="PRO_5047442247" evidence="3">
    <location>
        <begin position="25"/>
        <end position="363"/>
    </location>
</feature>
<evidence type="ECO:0000256" key="2">
    <source>
        <dbReference type="SAM" id="Phobius"/>
    </source>
</evidence>
<evidence type="ECO:0000313" key="5">
    <source>
        <dbReference type="Proteomes" id="UP000815677"/>
    </source>
</evidence>
<feature type="signal peptide" evidence="3">
    <location>
        <begin position="1"/>
        <end position="24"/>
    </location>
</feature>
<dbReference type="Proteomes" id="UP000815677">
    <property type="component" value="Unassembled WGS sequence"/>
</dbReference>
<evidence type="ECO:0000256" key="1">
    <source>
        <dbReference type="SAM" id="MobiDB-lite"/>
    </source>
</evidence>
<keyword evidence="2" id="KW-0472">Membrane</keyword>
<name>A0ABQ0LCH6_MYCCL</name>
<proteinExistence type="predicted"/>
<accession>A0ABQ0LCH6</accession>
<keyword evidence="2" id="KW-1133">Transmembrane helix</keyword>